<comment type="similarity">
    <text evidence="1">Belongs to the peptidase S33 family.</text>
</comment>
<dbReference type="GO" id="GO:0004301">
    <property type="term" value="F:epoxide hydrolase activity"/>
    <property type="evidence" value="ECO:0007669"/>
    <property type="project" value="TreeGrafter"/>
</dbReference>
<accession>A0A7W5FX79</accession>
<keyword evidence="2" id="KW-0058">Aromatic hydrocarbons catabolism</keyword>
<dbReference type="InterPro" id="IPR000639">
    <property type="entry name" value="Epox_hydrolase-like"/>
</dbReference>
<name>A0A7W5FX79_9HYPH</name>
<dbReference type="Pfam" id="PF06441">
    <property type="entry name" value="EHN"/>
    <property type="match status" value="1"/>
</dbReference>
<evidence type="ECO:0000313" key="6">
    <source>
        <dbReference type="Proteomes" id="UP000518315"/>
    </source>
</evidence>
<dbReference type="PANTHER" id="PTHR21661:SF35">
    <property type="entry name" value="EPOXIDE HYDROLASE"/>
    <property type="match status" value="1"/>
</dbReference>
<sequence>MTRSSCMGSSNLYKPYKLSRLHAMSAPSDLTHEWNIKFQRTPILENIFIRPNRCCSGHRRKLARHRSRYLDAPIRLHRRNRQIDRRTGGRSTVRPLESMTGKASLLIPSYVLIHFRQFSKHLRYIAAITSFAQTERKQRRVPMTETAKASPQKYGRFIAVTMVAITLAPGGYVVQANAADVVSAPSLNTTDRDESIRPFQVHVPQSQLDDLRRRIAETRWPDKETVGDSSQGIQLAQVQELVRYWGTDYDWRKAETQLNALPEFITTIDGVDIQFIHVRSRHPDALPIILTHGWPGSTFEFLKTIGPLTDPTAYGGRAQDAFDVVVPSIPGYGFSGKPTDLGWGPERTARAWDTLMKRLGYQHYVSQGGDHGSVISDALARQAPKGLLAIHLNMPATIPGDLTKAINSGDPAPSNLTPPERQAFQSLSTFFGRNAAYGALMVTRPQTIGYSLSDSPAGLAAWMYEKFAQWSDSDGVPERVLSRDEMLNDITLYWLTNTGASSSRFYWENNNNNFSAETQHTKDIKVPVAISVFPKEIYQAPESWSKQAYPSLFYYNQVARGGHFAAWEQPQLFTEELRAAFKSVR</sequence>
<evidence type="ECO:0000256" key="3">
    <source>
        <dbReference type="ARBA" id="ARBA00022801"/>
    </source>
</evidence>
<reference evidence="5 6" key="1">
    <citation type="submission" date="2020-08" db="EMBL/GenBank/DDBJ databases">
        <title>Genomic Encyclopedia of Type Strains, Phase III (KMG-III): the genomes of soil and plant-associated and newly described type strains.</title>
        <authorList>
            <person name="Whitman W."/>
        </authorList>
    </citation>
    <scope>NUCLEOTIDE SEQUENCE [LARGE SCALE GENOMIC DNA]</scope>
    <source>
        <strain evidence="5 6">CECT 4113</strain>
    </source>
</reference>
<keyword evidence="6" id="KW-1185">Reference proteome</keyword>
<feature type="domain" description="Epoxide hydrolase N-terminal" evidence="4">
    <location>
        <begin position="196"/>
        <end position="301"/>
    </location>
</feature>
<gene>
    <name evidence="5" type="ORF">FHS26_000134</name>
</gene>
<evidence type="ECO:0000313" key="5">
    <source>
        <dbReference type="EMBL" id="MBB3132439.1"/>
    </source>
</evidence>
<organism evidence="5 6">
    <name type="scientific">Rhizobium pisi</name>
    <dbReference type="NCBI Taxonomy" id="574561"/>
    <lineage>
        <taxon>Bacteria</taxon>
        <taxon>Pseudomonadati</taxon>
        <taxon>Pseudomonadota</taxon>
        <taxon>Alphaproteobacteria</taxon>
        <taxon>Hyphomicrobiales</taxon>
        <taxon>Rhizobiaceae</taxon>
        <taxon>Rhizobium/Agrobacterium group</taxon>
        <taxon>Rhizobium</taxon>
    </lineage>
</organism>
<evidence type="ECO:0000256" key="1">
    <source>
        <dbReference type="ARBA" id="ARBA00010088"/>
    </source>
</evidence>
<keyword evidence="3" id="KW-0378">Hydrolase</keyword>
<dbReference type="PRINTS" id="PR00412">
    <property type="entry name" value="EPOXHYDRLASE"/>
</dbReference>
<evidence type="ECO:0000256" key="2">
    <source>
        <dbReference type="ARBA" id="ARBA00022797"/>
    </source>
</evidence>
<evidence type="ECO:0000259" key="4">
    <source>
        <dbReference type="Pfam" id="PF06441"/>
    </source>
</evidence>
<comment type="caution">
    <text evidence="5">The sequence shown here is derived from an EMBL/GenBank/DDBJ whole genome shotgun (WGS) entry which is preliminary data.</text>
</comment>
<dbReference type="EMBL" id="JACHXH010000001">
    <property type="protein sequence ID" value="MBB3132439.1"/>
    <property type="molecule type" value="Genomic_DNA"/>
</dbReference>
<dbReference type="PANTHER" id="PTHR21661">
    <property type="entry name" value="EPOXIDE HYDROLASE 1-RELATED"/>
    <property type="match status" value="1"/>
</dbReference>
<dbReference type="InterPro" id="IPR029058">
    <property type="entry name" value="AB_hydrolase_fold"/>
</dbReference>
<dbReference type="InterPro" id="IPR010497">
    <property type="entry name" value="Epoxide_hydro_N"/>
</dbReference>
<dbReference type="SUPFAM" id="SSF53474">
    <property type="entry name" value="alpha/beta-Hydrolases"/>
    <property type="match status" value="1"/>
</dbReference>
<proteinExistence type="inferred from homology"/>
<dbReference type="AlphaFoldDB" id="A0A7W5FX79"/>
<protein>
    <submittedName>
        <fullName evidence="5">Pimeloyl-ACP methyl ester carboxylesterase</fullName>
    </submittedName>
</protein>
<dbReference type="GO" id="GO:0097176">
    <property type="term" value="P:epoxide metabolic process"/>
    <property type="evidence" value="ECO:0007669"/>
    <property type="project" value="TreeGrafter"/>
</dbReference>
<dbReference type="Gene3D" id="3.40.50.1820">
    <property type="entry name" value="alpha/beta hydrolase"/>
    <property type="match status" value="1"/>
</dbReference>
<dbReference type="Proteomes" id="UP000518315">
    <property type="component" value="Unassembled WGS sequence"/>
</dbReference>